<gene>
    <name evidence="11" type="primary">LOC105366376</name>
</gene>
<dbReference type="Pfam" id="PF00780">
    <property type="entry name" value="CNH"/>
    <property type="match status" value="1"/>
</dbReference>
<dbReference type="GeneID" id="105366376"/>
<protein>
    <submittedName>
        <fullName evidence="11">Citron Rho-interacting kinase-like</fullName>
    </submittedName>
</protein>
<dbReference type="KEGG" id="csol:105366376"/>
<proteinExistence type="predicted"/>
<dbReference type="GO" id="GO:0005737">
    <property type="term" value="C:cytoplasm"/>
    <property type="evidence" value="ECO:0007669"/>
    <property type="project" value="TreeGrafter"/>
</dbReference>
<feature type="domain" description="CNH" evidence="9">
    <location>
        <begin position="518"/>
        <end position="761"/>
    </location>
</feature>
<reference evidence="11" key="1">
    <citation type="submission" date="2025-08" db="UniProtKB">
        <authorList>
            <consortium name="RefSeq"/>
        </authorList>
    </citation>
    <scope>IDENTIFICATION</scope>
</reference>
<keyword evidence="10" id="KW-1185">Reference proteome</keyword>
<keyword evidence="1" id="KW-0597">Phosphoprotein</keyword>
<dbReference type="GO" id="GO:0046872">
    <property type="term" value="F:metal ion binding"/>
    <property type="evidence" value="ECO:0007669"/>
    <property type="project" value="UniProtKB-KW"/>
</dbReference>
<feature type="coiled-coil region" evidence="6">
    <location>
        <begin position="7"/>
        <end position="132"/>
    </location>
</feature>
<dbReference type="PANTHER" id="PTHR22988">
    <property type="entry name" value="MYOTONIC DYSTROPHY S/T KINASE-RELATED"/>
    <property type="match status" value="1"/>
</dbReference>
<name>A0AAJ7E0F5_9HYME</name>
<evidence type="ECO:0000256" key="5">
    <source>
        <dbReference type="ARBA" id="ARBA00048679"/>
    </source>
</evidence>
<dbReference type="Pfam" id="PF00130">
    <property type="entry name" value="C1_1"/>
    <property type="match status" value="1"/>
</dbReference>
<dbReference type="InterPro" id="IPR011993">
    <property type="entry name" value="PH-like_dom_sf"/>
</dbReference>
<evidence type="ECO:0000259" key="8">
    <source>
        <dbReference type="PROSITE" id="PS50081"/>
    </source>
</evidence>
<dbReference type="RefSeq" id="XP_011503100.1">
    <property type="nucleotide sequence ID" value="XM_011504798.1"/>
</dbReference>
<keyword evidence="2" id="KW-0479">Metal-binding</keyword>
<evidence type="ECO:0000259" key="9">
    <source>
        <dbReference type="PROSITE" id="PS50219"/>
    </source>
</evidence>
<dbReference type="InterPro" id="IPR002219">
    <property type="entry name" value="PKC_DAG/PE"/>
</dbReference>
<evidence type="ECO:0000259" key="7">
    <source>
        <dbReference type="PROSITE" id="PS50003"/>
    </source>
</evidence>
<evidence type="ECO:0000313" key="10">
    <source>
        <dbReference type="Proteomes" id="UP000695007"/>
    </source>
</evidence>
<feature type="coiled-coil region" evidence="6">
    <location>
        <begin position="214"/>
        <end position="241"/>
    </location>
</feature>
<evidence type="ECO:0000256" key="4">
    <source>
        <dbReference type="ARBA" id="ARBA00047899"/>
    </source>
</evidence>
<dbReference type="SUPFAM" id="SSF50729">
    <property type="entry name" value="PH domain-like"/>
    <property type="match status" value="1"/>
</dbReference>
<dbReference type="SMART" id="SM00109">
    <property type="entry name" value="C1"/>
    <property type="match status" value="1"/>
</dbReference>
<evidence type="ECO:0000313" key="11">
    <source>
        <dbReference type="RefSeq" id="XP_011503100.1"/>
    </source>
</evidence>
<feature type="domain" description="PH" evidence="7">
    <location>
        <begin position="385"/>
        <end position="500"/>
    </location>
</feature>
<dbReference type="CDD" id="cd20814">
    <property type="entry name" value="CRIK"/>
    <property type="match status" value="1"/>
</dbReference>
<evidence type="ECO:0000256" key="3">
    <source>
        <dbReference type="ARBA" id="ARBA00022833"/>
    </source>
</evidence>
<dbReference type="InterPro" id="IPR050839">
    <property type="entry name" value="Rho-assoc_Ser/Thr_Kinase"/>
</dbReference>
<dbReference type="PANTHER" id="PTHR22988:SF71">
    <property type="entry name" value="CITRON RHO-INTERACTING KINASE"/>
    <property type="match status" value="1"/>
</dbReference>
<accession>A0AAJ7E0F5</accession>
<dbReference type="SMART" id="SM00233">
    <property type="entry name" value="PH"/>
    <property type="match status" value="1"/>
</dbReference>
<dbReference type="GO" id="GO:0005856">
    <property type="term" value="C:cytoskeleton"/>
    <property type="evidence" value="ECO:0007669"/>
    <property type="project" value="TreeGrafter"/>
</dbReference>
<keyword evidence="3" id="KW-0862">Zinc</keyword>
<dbReference type="PROSITE" id="PS50081">
    <property type="entry name" value="ZF_DAG_PE_2"/>
    <property type="match status" value="1"/>
</dbReference>
<comment type="catalytic activity">
    <reaction evidence="4">
        <text>L-threonyl-[protein] + ATP = O-phospho-L-threonyl-[protein] + ADP + H(+)</text>
        <dbReference type="Rhea" id="RHEA:46608"/>
        <dbReference type="Rhea" id="RHEA-COMP:11060"/>
        <dbReference type="Rhea" id="RHEA-COMP:11605"/>
        <dbReference type="ChEBI" id="CHEBI:15378"/>
        <dbReference type="ChEBI" id="CHEBI:30013"/>
        <dbReference type="ChEBI" id="CHEBI:30616"/>
        <dbReference type="ChEBI" id="CHEBI:61977"/>
        <dbReference type="ChEBI" id="CHEBI:456216"/>
        <dbReference type="EC" id="2.7.11.1"/>
    </reaction>
</comment>
<keyword evidence="6" id="KW-0175">Coiled coil</keyword>
<evidence type="ECO:0000256" key="6">
    <source>
        <dbReference type="SAM" id="Coils"/>
    </source>
</evidence>
<dbReference type="PROSITE" id="PS50003">
    <property type="entry name" value="PH_DOMAIN"/>
    <property type="match status" value="1"/>
</dbReference>
<dbReference type="AlphaFoldDB" id="A0AAJ7E0F5"/>
<dbReference type="Gene3D" id="2.30.29.30">
    <property type="entry name" value="Pleckstrin-homology domain (PH domain)/Phosphotyrosine-binding domain (PTB)"/>
    <property type="match status" value="1"/>
</dbReference>
<dbReference type="GO" id="GO:0031032">
    <property type="term" value="P:actomyosin structure organization"/>
    <property type="evidence" value="ECO:0007669"/>
    <property type="project" value="TreeGrafter"/>
</dbReference>
<dbReference type="InterPro" id="IPR046349">
    <property type="entry name" value="C1-like_sf"/>
</dbReference>
<feature type="domain" description="Phorbol-ester/DAG-type" evidence="8">
    <location>
        <begin position="281"/>
        <end position="330"/>
    </location>
</feature>
<comment type="catalytic activity">
    <reaction evidence="5">
        <text>L-seryl-[protein] + ATP = O-phospho-L-seryl-[protein] + ADP + H(+)</text>
        <dbReference type="Rhea" id="RHEA:17989"/>
        <dbReference type="Rhea" id="RHEA-COMP:9863"/>
        <dbReference type="Rhea" id="RHEA-COMP:11604"/>
        <dbReference type="ChEBI" id="CHEBI:15378"/>
        <dbReference type="ChEBI" id="CHEBI:29999"/>
        <dbReference type="ChEBI" id="CHEBI:30616"/>
        <dbReference type="ChEBI" id="CHEBI:83421"/>
        <dbReference type="ChEBI" id="CHEBI:456216"/>
        <dbReference type="EC" id="2.7.11.1"/>
    </reaction>
</comment>
<organism evidence="10 11">
    <name type="scientific">Ceratosolen solmsi marchali</name>
    <dbReference type="NCBI Taxonomy" id="326594"/>
    <lineage>
        <taxon>Eukaryota</taxon>
        <taxon>Metazoa</taxon>
        <taxon>Ecdysozoa</taxon>
        <taxon>Arthropoda</taxon>
        <taxon>Hexapoda</taxon>
        <taxon>Insecta</taxon>
        <taxon>Pterygota</taxon>
        <taxon>Neoptera</taxon>
        <taxon>Endopterygota</taxon>
        <taxon>Hymenoptera</taxon>
        <taxon>Apocrita</taxon>
        <taxon>Proctotrupomorpha</taxon>
        <taxon>Chalcidoidea</taxon>
        <taxon>Agaonidae</taxon>
        <taxon>Agaoninae</taxon>
        <taxon>Ceratosolen</taxon>
    </lineage>
</organism>
<dbReference type="Gene3D" id="3.30.60.20">
    <property type="match status" value="1"/>
</dbReference>
<dbReference type="GO" id="GO:0004674">
    <property type="term" value="F:protein serine/threonine kinase activity"/>
    <property type="evidence" value="ECO:0007669"/>
    <property type="project" value="UniProtKB-EC"/>
</dbReference>
<evidence type="ECO:0000256" key="1">
    <source>
        <dbReference type="ARBA" id="ARBA00022553"/>
    </source>
</evidence>
<dbReference type="PROSITE" id="PS50219">
    <property type="entry name" value="CNH"/>
    <property type="match status" value="1"/>
</dbReference>
<dbReference type="SUPFAM" id="SSF57889">
    <property type="entry name" value="Cysteine-rich domain"/>
    <property type="match status" value="1"/>
</dbReference>
<evidence type="ECO:0000256" key="2">
    <source>
        <dbReference type="ARBA" id="ARBA00022723"/>
    </source>
</evidence>
<dbReference type="InterPro" id="IPR001849">
    <property type="entry name" value="PH_domain"/>
</dbReference>
<sequence length="761" mass="85786">MKLQKDLESVETKLHKANASLNEEKTMRLVAERAIERLESETSDIEEERNDLVGQCDQYKKLANQLGKQVTELQKTCGELECNLSEVKRNLEVSKAEVRVIKEESTQHLTRMHELNEANQALSTDLQNSVDQGQDLRGRVVELEEVLEEMRQFYQEREMKAGSTCQQQTKLIDYLQMKLEETSKRKKTVCDMIFGTKLKENVPPVNPSAMPVGYRELENQLERERAKVKTLTEQLLTIKATRVTSPLSASNPTSPEKPSVDVADEVLTRQLTMQRMRHNIPHRFNVSLPMRAGKCAACTESIQFGKRAAICNDCQIMTHLKCSVSVPANCGLPGSFARQMNKNYRSSSESLSSFGGSVQTLAIDEPDDVPEKDVNCAHKTNDSASVSMESWVKLPSRTKSCWERKYLRLEGSCLSTYEHQPSPGMASIARLDLMADDGFIVSETIHQAEVPGTANSDMPFILRIESKSPSTCWPTSRLDIMLLSQQDKKNWLKALKTYSSQSTKTEKLQTIMRLEKNQLDLNTVVEMEEDNILLFGAEEGLFSYRIGQSRCLTAIRGVKKVYQLTLHPQLGMALMIAGEDRQLVSCDLRQLKSNALAAECSRPAINTKAVLTGSESCHLYQIQDELLCAATASYIILLKWTSKDDSKEFISVREFETRDPCSCALFTKNILVVGCHKFFQIDINNYLIDDFPEEDDNSVKAALNGVAKLGIFPVHILDVSQNSQNIELLLCYNEFGVFVNENGQRTRNVDPSWSHLPFAFA</sequence>
<dbReference type="Proteomes" id="UP000695007">
    <property type="component" value="Unplaced"/>
</dbReference>
<dbReference type="InterPro" id="IPR001180">
    <property type="entry name" value="CNH_dom"/>
</dbReference>
<dbReference type="PROSITE" id="PS00479">
    <property type="entry name" value="ZF_DAG_PE_1"/>
    <property type="match status" value="1"/>
</dbReference>